<reference evidence="5 6" key="1">
    <citation type="submission" date="2017-06" db="EMBL/GenBank/DDBJ databases">
        <title>A Novel Lytic Pseudoalteromonas phage Isolated from Qingdao coast of China.</title>
        <authorList>
            <person name="Li H."/>
        </authorList>
    </citation>
    <scope>NUCLEOTIDE SEQUENCE [LARGE SCALE GENOMIC DNA]</scope>
</reference>
<organism evidence="5 6">
    <name type="scientific">Pseudoalteromonas phage J2-1</name>
    <dbReference type="NCBI Taxonomy" id="2023998"/>
    <lineage>
        <taxon>Viruses</taxon>
        <taxon>Duplodnaviria</taxon>
        <taxon>Heunggongvirae</taxon>
        <taxon>Uroviricota</taxon>
        <taxon>Caudoviricetes</taxon>
        <taxon>Qingdaovirus</taxon>
        <taxon>Qingdaovirus J21</taxon>
    </lineage>
</organism>
<dbReference type="GO" id="GO:0003676">
    <property type="term" value="F:nucleic acid binding"/>
    <property type="evidence" value="ECO:0007669"/>
    <property type="project" value="InterPro"/>
</dbReference>
<dbReference type="PANTHER" id="PTHR30231:SF4">
    <property type="entry name" value="PROTEIN NEN2"/>
    <property type="match status" value="1"/>
</dbReference>
<keyword evidence="2" id="KW-0378">Hydrolase</keyword>
<accession>A0A223LH43</accession>
<evidence type="ECO:0000313" key="5">
    <source>
        <dbReference type="EMBL" id="ASU03290.1"/>
    </source>
</evidence>
<keyword evidence="1" id="KW-0540">Nuclease</keyword>
<dbReference type="InterPro" id="IPR013520">
    <property type="entry name" value="Ribonucl_H"/>
</dbReference>
<dbReference type="Gene3D" id="3.30.420.10">
    <property type="entry name" value="Ribonuclease H-like superfamily/Ribonuclease H"/>
    <property type="match status" value="1"/>
</dbReference>
<dbReference type="Proteomes" id="UP000222256">
    <property type="component" value="Segment"/>
</dbReference>
<evidence type="ECO:0000313" key="6">
    <source>
        <dbReference type="Proteomes" id="UP000222256"/>
    </source>
</evidence>
<name>A0A223LH43_9CAUD</name>
<evidence type="ECO:0000256" key="1">
    <source>
        <dbReference type="ARBA" id="ARBA00022722"/>
    </source>
</evidence>
<dbReference type="SMART" id="SM00479">
    <property type="entry name" value="EXOIII"/>
    <property type="match status" value="1"/>
</dbReference>
<dbReference type="CDD" id="cd06127">
    <property type="entry name" value="DEDDh"/>
    <property type="match status" value="1"/>
</dbReference>
<evidence type="ECO:0000256" key="3">
    <source>
        <dbReference type="ARBA" id="ARBA00022839"/>
    </source>
</evidence>
<dbReference type="Pfam" id="PF00929">
    <property type="entry name" value="RNase_T"/>
    <property type="match status" value="1"/>
</dbReference>
<dbReference type="RefSeq" id="YP_009791431.1">
    <property type="nucleotide sequence ID" value="NC_047839.1"/>
</dbReference>
<dbReference type="InterPro" id="IPR012337">
    <property type="entry name" value="RNaseH-like_sf"/>
</dbReference>
<feature type="domain" description="Exonuclease" evidence="4">
    <location>
        <begin position="1"/>
        <end position="173"/>
    </location>
</feature>
<keyword evidence="3" id="KW-0269">Exonuclease</keyword>
<evidence type="ECO:0000256" key="2">
    <source>
        <dbReference type="ARBA" id="ARBA00022801"/>
    </source>
</evidence>
<keyword evidence="6" id="KW-1185">Reference proteome</keyword>
<dbReference type="GO" id="GO:0008408">
    <property type="term" value="F:3'-5' exonuclease activity"/>
    <property type="evidence" value="ECO:0007669"/>
    <property type="project" value="TreeGrafter"/>
</dbReference>
<dbReference type="PANTHER" id="PTHR30231">
    <property type="entry name" value="DNA POLYMERASE III SUBUNIT EPSILON"/>
    <property type="match status" value="1"/>
</dbReference>
<dbReference type="InterPro" id="IPR036397">
    <property type="entry name" value="RNaseH_sf"/>
</dbReference>
<dbReference type="KEGG" id="vg:54981613"/>
<dbReference type="EMBL" id="MF370964">
    <property type="protein sequence ID" value="ASU03290.1"/>
    <property type="molecule type" value="Genomic_DNA"/>
</dbReference>
<proteinExistence type="predicted"/>
<dbReference type="SUPFAM" id="SSF53098">
    <property type="entry name" value="Ribonuclease H-like"/>
    <property type="match status" value="1"/>
</dbReference>
<evidence type="ECO:0000259" key="4">
    <source>
        <dbReference type="SMART" id="SM00479"/>
    </source>
</evidence>
<sequence length="238" mass="27209">MIEVFDFEATGLGDPKATQIGKCRLDKKYQLIKSTCKSSYINPEKDITWGAMGITGITNEMVADKHTIDEVLPKFKIHPSTKYVVCHNMSFDEKFFPEGFIPDDVKLLCTLKLARKLIPKGESGDHKNTTLFYYLGCYKDPFGKEFIEKAHDSLSDVLMTANILVAILEKYNLTVDEAYALIAPKVNNIEVCDFNKYKDQGKKWVDLVQEDLSYVQWLLANVKWNDEKEQAFVESLIN</sequence>
<protein>
    <submittedName>
        <fullName evidence="5">Exodeoxyribonuclease X</fullName>
    </submittedName>
</protein>
<dbReference type="GeneID" id="54981613"/>